<evidence type="ECO:0000256" key="1">
    <source>
        <dbReference type="ARBA" id="ARBA00009227"/>
    </source>
</evidence>
<dbReference type="EMBL" id="JAQMLU010000010">
    <property type="protein sequence ID" value="MDB8750245.1"/>
    <property type="molecule type" value="Genomic_DNA"/>
</dbReference>
<evidence type="ECO:0000313" key="7">
    <source>
        <dbReference type="EMBL" id="MDB8750245.1"/>
    </source>
</evidence>
<dbReference type="NCBIfam" id="TIGR01230">
    <property type="entry name" value="agmatinase"/>
    <property type="match status" value="1"/>
</dbReference>
<sequence length="300" mass="32977">MEYEIQKHLHYAGIPSFNLYPYTQDTECADITIMGVPFDSGVTNRPGARLGPRAIRNMSQLTNCFAYPWSYKLSDKAKIVDYGDVGYYVGANTTKVMLEETYNTAKKVFESGSKLLTLGGDHTIPYGMVRAASEKFGKLALLHFDSHQDSTPSTDGNVSHANFAYDLQAEGCIDPSHSAQVFIRTEMTKCGYNIFYAMDAVNMDMKELARQLKAIVGDMPVYITFDIDALDPSAAPGTGTPVIGGPTSAQARRLLYELRGINVVAADLVEVLPAYDHSEITALAAATIAQDLMYLMYNKE</sequence>
<evidence type="ECO:0000256" key="4">
    <source>
        <dbReference type="PIRSR" id="PIRSR036979-1"/>
    </source>
</evidence>
<feature type="binding site" evidence="4">
    <location>
        <position position="145"/>
    </location>
    <ligand>
        <name>Mn(2+)</name>
        <dbReference type="ChEBI" id="CHEBI:29035"/>
        <label>1</label>
    </ligand>
</feature>
<evidence type="ECO:0000256" key="3">
    <source>
        <dbReference type="ARBA" id="ARBA00022801"/>
    </source>
</evidence>
<dbReference type="EMBL" id="JANGCN010000028">
    <property type="protein sequence ID" value="MCQ5153858.1"/>
    <property type="molecule type" value="Genomic_DNA"/>
</dbReference>
<reference evidence="7" key="2">
    <citation type="submission" date="2023-01" db="EMBL/GenBank/DDBJ databases">
        <title>Human gut microbiome strain richness.</title>
        <authorList>
            <person name="Chen-Liaw A."/>
        </authorList>
    </citation>
    <scope>NUCLEOTIDE SEQUENCE</scope>
    <source>
        <strain evidence="7">D43st1_D9_D43t1_170807</strain>
    </source>
</reference>
<dbReference type="Pfam" id="PF00491">
    <property type="entry name" value="Arginase"/>
    <property type="match status" value="1"/>
</dbReference>
<evidence type="ECO:0000256" key="2">
    <source>
        <dbReference type="ARBA" id="ARBA00022723"/>
    </source>
</evidence>
<dbReference type="Proteomes" id="UP001206236">
    <property type="component" value="Unassembled WGS sequence"/>
</dbReference>
<organism evidence="6 8">
    <name type="scientific">Ruminococcus bicirculans</name>
    <name type="common">ex Wegman et al. 2014</name>
    <dbReference type="NCBI Taxonomy" id="1160721"/>
    <lineage>
        <taxon>Bacteria</taxon>
        <taxon>Bacillati</taxon>
        <taxon>Bacillota</taxon>
        <taxon>Clostridia</taxon>
        <taxon>Eubacteriales</taxon>
        <taxon>Oscillospiraceae</taxon>
        <taxon>Ruminococcus</taxon>
    </lineage>
</organism>
<evidence type="ECO:0000256" key="5">
    <source>
        <dbReference type="RuleBase" id="RU003684"/>
    </source>
</evidence>
<dbReference type="GO" id="GO:0046872">
    <property type="term" value="F:metal ion binding"/>
    <property type="evidence" value="ECO:0007669"/>
    <property type="project" value="UniProtKB-KW"/>
</dbReference>
<feature type="binding site" evidence="4">
    <location>
        <position position="149"/>
    </location>
    <ligand>
        <name>Mn(2+)</name>
        <dbReference type="ChEBI" id="CHEBI:29035"/>
        <label>1</label>
    </ligand>
</feature>
<feature type="binding site" evidence="4">
    <location>
        <position position="122"/>
    </location>
    <ligand>
        <name>Mn(2+)</name>
        <dbReference type="ChEBI" id="CHEBI:29035"/>
        <label>1</label>
    </ligand>
</feature>
<comment type="cofactor">
    <cofactor evidence="4">
        <name>Mn(2+)</name>
        <dbReference type="ChEBI" id="CHEBI:29035"/>
    </cofactor>
    <text evidence="4">Binds 2 manganese ions per subunit.</text>
</comment>
<feature type="binding site" evidence="4">
    <location>
        <position position="228"/>
    </location>
    <ligand>
        <name>Mn(2+)</name>
        <dbReference type="ChEBI" id="CHEBI:29035"/>
        <label>1</label>
    </ligand>
</feature>
<dbReference type="InterPro" id="IPR020855">
    <property type="entry name" value="Ureohydrolase_Mn_BS"/>
</dbReference>
<dbReference type="PIRSF" id="PIRSF036979">
    <property type="entry name" value="Arginase"/>
    <property type="match status" value="1"/>
</dbReference>
<dbReference type="NCBIfam" id="NF002564">
    <property type="entry name" value="PRK02190.1"/>
    <property type="match status" value="1"/>
</dbReference>
<name>A0AAW5KPF0_9FIRM</name>
<keyword evidence="2 4" id="KW-0479">Metal-binding</keyword>
<dbReference type="EC" id="3.5.3.11" evidence="6"/>
<dbReference type="InterPro" id="IPR023696">
    <property type="entry name" value="Ureohydrolase_dom_sf"/>
</dbReference>
<dbReference type="PROSITE" id="PS51409">
    <property type="entry name" value="ARGINASE_2"/>
    <property type="match status" value="1"/>
</dbReference>
<dbReference type="Proteomes" id="UP001213042">
    <property type="component" value="Unassembled WGS sequence"/>
</dbReference>
<dbReference type="PROSITE" id="PS01053">
    <property type="entry name" value="ARGINASE_1"/>
    <property type="match status" value="1"/>
</dbReference>
<proteinExistence type="inferred from homology"/>
<comment type="similarity">
    <text evidence="1">Belongs to the arginase family. Agmatinase subfamily.</text>
</comment>
<feature type="binding site" evidence="4">
    <location>
        <position position="147"/>
    </location>
    <ligand>
        <name>Mn(2+)</name>
        <dbReference type="ChEBI" id="CHEBI:29035"/>
        <label>1</label>
    </ligand>
</feature>
<dbReference type="SUPFAM" id="SSF52768">
    <property type="entry name" value="Arginase/deacetylase"/>
    <property type="match status" value="1"/>
</dbReference>
<dbReference type="RefSeq" id="WP_195221175.1">
    <property type="nucleotide sequence ID" value="NZ_DAWBUL010000160.1"/>
</dbReference>
<dbReference type="AlphaFoldDB" id="A0AAW5KPF0"/>
<dbReference type="GO" id="GO:0033389">
    <property type="term" value="P:putrescine biosynthetic process from arginine, via agmatine"/>
    <property type="evidence" value="ECO:0007669"/>
    <property type="project" value="TreeGrafter"/>
</dbReference>
<dbReference type="PANTHER" id="PTHR11358:SF26">
    <property type="entry name" value="GUANIDINO ACID HYDROLASE, MITOCHONDRIAL"/>
    <property type="match status" value="1"/>
</dbReference>
<protein>
    <submittedName>
        <fullName evidence="6">Agmatinase</fullName>
        <ecNumber evidence="6">3.5.3.11</ecNumber>
    </submittedName>
</protein>
<gene>
    <name evidence="6" type="primary">speB</name>
    <name evidence="6" type="ORF">NE632_11150</name>
    <name evidence="7" type="ORF">PNW00_07275</name>
</gene>
<accession>A0AAW5KPF0</accession>
<dbReference type="PANTHER" id="PTHR11358">
    <property type="entry name" value="ARGINASE/AGMATINASE"/>
    <property type="match status" value="1"/>
</dbReference>
<dbReference type="InterPro" id="IPR006035">
    <property type="entry name" value="Ureohydrolase"/>
</dbReference>
<reference evidence="6" key="1">
    <citation type="submission" date="2022-06" db="EMBL/GenBank/DDBJ databases">
        <title>Isolation of gut microbiota from human fecal samples.</title>
        <authorList>
            <person name="Pamer E.G."/>
            <person name="Barat B."/>
            <person name="Waligurski E."/>
            <person name="Medina S."/>
            <person name="Paddock L."/>
            <person name="Mostad J."/>
        </authorList>
    </citation>
    <scope>NUCLEOTIDE SEQUENCE</scope>
    <source>
        <strain evidence="6">DFI.5.57</strain>
    </source>
</reference>
<keyword evidence="3 5" id="KW-0378">Hydrolase</keyword>
<evidence type="ECO:0000313" key="6">
    <source>
        <dbReference type="EMBL" id="MCQ5153858.1"/>
    </source>
</evidence>
<dbReference type="GO" id="GO:0008783">
    <property type="term" value="F:agmatinase activity"/>
    <property type="evidence" value="ECO:0007669"/>
    <property type="project" value="UniProtKB-EC"/>
</dbReference>
<keyword evidence="4" id="KW-0464">Manganese</keyword>
<comment type="caution">
    <text evidence="6">The sequence shown here is derived from an EMBL/GenBank/DDBJ whole genome shotgun (WGS) entry which is preliminary data.</text>
</comment>
<evidence type="ECO:0000313" key="8">
    <source>
        <dbReference type="Proteomes" id="UP001206236"/>
    </source>
</evidence>
<feature type="binding site" evidence="4">
    <location>
        <position position="226"/>
    </location>
    <ligand>
        <name>Mn(2+)</name>
        <dbReference type="ChEBI" id="CHEBI:29035"/>
        <label>1</label>
    </ligand>
</feature>
<dbReference type="InterPro" id="IPR005925">
    <property type="entry name" value="Agmatinase-rel"/>
</dbReference>
<dbReference type="Gene3D" id="3.40.800.10">
    <property type="entry name" value="Ureohydrolase domain"/>
    <property type="match status" value="1"/>
</dbReference>